<geneLocation type="plasmid" evidence="1 2">
    <name>pSTRVI02</name>
</geneLocation>
<evidence type="ECO:0000313" key="1">
    <source>
        <dbReference type="EMBL" id="AEM88875.1"/>
    </source>
</evidence>
<dbReference type="RefSeq" id="WP_014043810.1">
    <property type="nucleotide sequence ID" value="NC_015952.1"/>
</dbReference>
<name>G2PHS4_STRV4</name>
<organism evidence="1 2">
    <name type="scientific">Streptomyces violaceusniger (strain Tu 4113)</name>
    <dbReference type="NCBI Taxonomy" id="653045"/>
    <lineage>
        <taxon>Bacteria</taxon>
        <taxon>Bacillati</taxon>
        <taxon>Actinomycetota</taxon>
        <taxon>Actinomycetes</taxon>
        <taxon>Kitasatosporales</taxon>
        <taxon>Streptomycetaceae</taxon>
        <taxon>Streptomyces</taxon>
        <taxon>Streptomyces violaceusniger group</taxon>
    </lineage>
</organism>
<dbReference type="Proteomes" id="UP000008703">
    <property type="component" value="Plasmid pSTRVI02"/>
</dbReference>
<dbReference type="KEGG" id="svl:Strvi_0099"/>
<sequence>MSRPPLTYSGLDLKGSYAYRLRFTAQEWACIAELLADAPYDVNDRAREALKEWAEDIGKAYDIEPRRLVLFEAPQDWADFLWYVLTLPSASELEDLARSMRSQVMRINRETRRRNRDRYWDSLRADARRRKR</sequence>
<accession>G2PHS4</accession>
<proteinExistence type="predicted"/>
<gene>
    <name evidence="1" type="ORF">Strvi_0099</name>
</gene>
<dbReference type="EMBL" id="CP002996">
    <property type="protein sequence ID" value="AEM88875.1"/>
    <property type="molecule type" value="Genomic_DNA"/>
</dbReference>
<protein>
    <submittedName>
        <fullName evidence="1">Uncharacterized protein</fullName>
    </submittedName>
</protein>
<dbReference type="HOGENOM" id="CLU_1915983_0_0_11"/>
<evidence type="ECO:0000313" key="2">
    <source>
        <dbReference type="Proteomes" id="UP000008703"/>
    </source>
</evidence>
<keyword evidence="1" id="KW-0614">Plasmid</keyword>
<reference evidence="1" key="1">
    <citation type="submission" date="2011-08" db="EMBL/GenBank/DDBJ databases">
        <title>Complete sequence of plasmid 2 of Streptomyces violaceusniger Tu 4113.</title>
        <authorList>
            <consortium name="US DOE Joint Genome Institute"/>
            <person name="Lucas S."/>
            <person name="Han J."/>
            <person name="Lapidus A."/>
            <person name="Cheng J.-F."/>
            <person name="Goodwin L."/>
            <person name="Pitluck S."/>
            <person name="Peters L."/>
            <person name="Ivanova N."/>
            <person name="Daligault H."/>
            <person name="Detter J.C."/>
            <person name="Han C."/>
            <person name="Tapia R."/>
            <person name="Land M."/>
            <person name="Hauser L."/>
            <person name="Kyrpides N."/>
            <person name="Ivanova N."/>
            <person name="Pagani I."/>
            <person name="Hagen A."/>
            <person name="Katz L."/>
            <person name="Fiedler H.-P."/>
            <person name="Keasling J."/>
            <person name="Fortman J."/>
            <person name="Woyke T."/>
        </authorList>
    </citation>
    <scope>NUCLEOTIDE SEQUENCE [LARGE SCALE GENOMIC DNA]</scope>
    <source>
        <strain evidence="1">Tu 4113</strain>
        <plasmid evidence="1">pSTRVI02</plasmid>
    </source>
</reference>
<keyword evidence="2" id="KW-1185">Reference proteome</keyword>
<dbReference type="AlphaFoldDB" id="G2PHS4"/>